<dbReference type="InterPro" id="IPR011623">
    <property type="entry name" value="7TMR_DISM_rcpt_extracell_dom1"/>
</dbReference>
<reference evidence="9" key="1">
    <citation type="submission" date="2018-06" db="EMBL/GenBank/DDBJ databases">
        <authorList>
            <person name="Zhirakovskaya E."/>
        </authorList>
    </citation>
    <scope>NUCLEOTIDE SEQUENCE</scope>
</reference>
<dbReference type="Gene3D" id="3.30.565.10">
    <property type="entry name" value="Histidine kinase-like ATPase, C-terminal domain"/>
    <property type="match status" value="1"/>
</dbReference>
<evidence type="ECO:0000256" key="7">
    <source>
        <dbReference type="SAM" id="Phobius"/>
    </source>
</evidence>
<dbReference type="EC" id="2.7.13.3" evidence="2"/>
<evidence type="ECO:0000256" key="1">
    <source>
        <dbReference type="ARBA" id="ARBA00000085"/>
    </source>
</evidence>
<evidence type="ECO:0000256" key="2">
    <source>
        <dbReference type="ARBA" id="ARBA00012438"/>
    </source>
</evidence>
<feature type="domain" description="Histidine kinase" evidence="8">
    <location>
        <begin position="493"/>
        <end position="706"/>
    </location>
</feature>
<evidence type="ECO:0000313" key="9">
    <source>
        <dbReference type="EMBL" id="VAV88708.1"/>
    </source>
</evidence>
<dbReference type="GO" id="GO:0005886">
    <property type="term" value="C:plasma membrane"/>
    <property type="evidence" value="ECO:0007669"/>
    <property type="project" value="UniProtKB-SubCell"/>
</dbReference>
<keyword evidence="7" id="KW-1133">Transmembrane helix</keyword>
<feature type="transmembrane region" description="Helical" evidence="7">
    <location>
        <begin position="334"/>
        <end position="354"/>
    </location>
</feature>
<dbReference type="PROSITE" id="PS50109">
    <property type="entry name" value="HIS_KIN"/>
    <property type="match status" value="1"/>
</dbReference>
<comment type="catalytic activity">
    <reaction evidence="1">
        <text>ATP + protein L-histidine = ADP + protein N-phospho-L-histidine.</text>
        <dbReference type="EC" id="2.7.13.3"/>
    </reaction>
</comment>
<dbReference type="InterPro" id="IPR003594">
    <property type="entry name" value="HATPase_dom"/>
</dbReference>
<protein>
    <recommendedName>
        <fullName evidence="2">histidine kinase</fullName>
        <ecNumber evidence="2">2.7.13.3</ecNumber>
    </recommendedName>
</protein>
<dbReference type="Pfam" id="PF02518">
    <property type="entry name" value="HATPase_c"/>
    <property type="match status" value="1"/>
</dbReference>
<organism evidence="9">
    <name type="scientific">hydrothermal vent metagenome</name>
    <dbReference type="NCBI Taxonomy" id="652676"/>
    <lineage>
        <taxon>unclassified sequences</taxon>
        <taxon>metagenomes</taxon>
        <taxon>ecological metagenomes</taxon>
    </lineage>
</organism>
<dbReference type="Pfam" id="PF07696">
    <property type="entry name" value="7TMR-DISMED2"/>
    <property type="match status" value="1"/>
</dbReference>
<dbReference type="SMART" id="SM00387">
    <property type="entry name" value="HATPase_c"/>
    <property type="match status" value="1"/>
</dbReference>
<dbReference type="SMART" id="SM00388">
    <property type="entry name" value="HisKA"/>
    <property type="match status" value="1"/>
</dbReference>
<feature type="non-terminal residue" evidence="9">
    <location>
        <position position="1"/>
    </location>
</feature>
<dbReference type="Gene3D" id="2.60.40.2380">
    <property type="match status" value="1"/>
</dbReference>
<feature type="transmembrane region" description="Helical" evidence="7">
    <location>
        <begin position="43"/>
        <end position="63"/>
    </location>
</feature>
<evidence type="ECO:0000256" key="3">
    <source>
        <dbReference type="ARBA" id="ARBA00022679"/>
    </source>
</evidence>
<dbReference type="InterPro" id="IPR050980">
    <property type="entry name" value="2C_sensor_his_kinase"/>
</dbReference>
<gene>
    <name evidence="9" type="ORF">MNBD_ALPHA04-153</name>
</gene>
<sequence length="706" mass="79393">VARNANHPKFRDRIDRGFHTFCCKRMVLGYDDGLWHFSPRHTYAKLCSVISLFILATLGNLFLTAPASAQNASDNLVLADGPVSMKELSGDIAYFFDPRWEKTVSDMMGTDADKFRPLDREEPDFGYTKDKIWLKFKVKNTTEIEDEWRLHFRENFKQVIDVYVLREGGQIDHTLNLDRNSKFSERPISFPEMVAPVQFEPGETITVFIAYWSEGSSHLAFSLETSNSFSDIAIARMAKNFIYYGMMVILIIAAFLSMLILKHSVFPAYTAYAVSTLLFLMHADGVAFEYLWPSFPGFNSIASIVLGGALTTTSANYARVFLRTKIHNPVMDKALLAMVILIPLICLSATVLDPQPIKKILIPIAFLAMALCLLSGLVAARTRFREVRFYVLAWVGAVVSSLIMNLRYIAGITLTQDLVFDSIRVAMVFDAAMMGLAIADRFNQMRQARQQALQQSLNDAKRNLELNTRLQGLEQQYDLAAEIALSRDEEMRNTVHDIRQPLHALRLNVKNLIEKGQNPRRDGENIEETFSYLEQLISNQLQDSIEGGNIKEVPPELAPDSHLSVPKVLKSIHEMFLSDARHKNLDFKFMPSNHDANINPLVLMRIVTNLVSNAIKYTESGVIVLASRKKGSVLKIEVADTGIGMSQEQFEEAKQRQVRLGAASDSIDGNGYGLAIAENLAAENDLRIYLSNKGRKGTRIILEISS</sequence>
<evidence type="ECO:0000259" key="8">
    <source>
        <dbReference type="PROSITE" id="PS50109"/>
    </source>
</evidence>
<dbReference type="InterPro" id="IPR003661">
    <property type="entry name" value="HisK_dim/P_dom"/>
</dbReference>
<proteinExistence type="predicted"/>
<keyword evidence="5" id="KW-0418">Kinase</keyword>
<feature type="transmembrane region" description="Helical" evidence="7">
    <location>
        <begin position="300"/>
        <end position="322"/>
    </location>
</feature>
<evidence type="ECO:0000256" key="4">
    <source>
        <dbReference type="ARBA" id="ARBA00022741"/>
    </source>
</evidence>
<dbReference type="CDD" id="cd00082">
    <property type="entry name" value="HisKA"/>
    <property type="match status" value="1"/>
</dbReference>
<feature type="transmembrane region" description="Helical" evidence="7">
    <location>
        <begin position="360"/>
        <end position="380"/>
    </location>
</feature>
<keyword evidence="3" id="KW-0808">Transferase</keyword>
<dbReference type="InterPro" id="IPR005467">
    <property type="entry name" value="His_kinase_dom"/>
</dbReference>
<dbReference type="InterPro" id="IPR011622">
    <property type="entry name" value="7TMR_DISM_rcpt_extracell_dom2"/>
</dbReference>
<feature type="transmembrane region" description="Helical" evidence="7">
    <location>
        <begin position="387"/>
        <end position="410"/>
    </location>
</feature>
<keyword evidence="4" id="KW-0547">Nucleotide-binding</keyword>
<dbReference type="Pfam" id="PF07695">
    <property type="entry name" value="7TMR-DISM_7TM"/>
    <property type="match status" value="1"/>
</dbReference>
<dbReference type="EMBL" id="UOEF01000056">
    <property type="protein sequence ID" value="VAV88708.1"/>
    <property type="molecule type" value="Genomic_DNA"/>
</dbReference>
<accession>A0A3B0RKD8</accession>
<dbReference type="PANTHER" id="PTHR44936">
    <property type="entry name" value="SENSOR PROTEIN CREC"/>
    <property type="match status" value="1"/>
</dbReference>
<dbReference type="GO" id="GO:0000155">
    <property type="term" value="F:phosphorelay sensor kinase activity"/>
    <property type="evidence" value="ECO:0007669"/>
    <property type="project" value="InterPro"/>
</dbReference>
<feature type="transmembrane region" description="Helical" evidence="7">
    <location>
        <begin position="241"/>
        <end position="261"/>
    </location>
</feature>
<keyword evidence="7" id="KW-0812">Transmembrane</keyword>
<evidence type="ECO:0000256" key="6">
    <source>
        <dbReference type="ARBA" id="ARBA00022840"/>
    </source>
</evidence>
<dbReference type="AlphaFoldDB" id="A0A3B0RKD8"/>
<dbReference type="GO" id="GO:0005524">
    <property type="term" value="F:ATP binding"/>
    <property type="evidence" value="ECO:0007669"/>
    <property type="project" value="UniProtKB-KW"/>
</dbReference>
<evidence type="ECO:0000256" key="5">
    <source>
        <dbReference type="ARBA" id="ARBA00022777"/>
    </source>
</evidence>
<keyword evidence="6" id="KW-0067">ATP-binding</keyword>
<keyword evidence="7" id="KW-0472">Membrane</keyword>
<name>A0A3B0RKD8_9ZZZZ</name>
<dbReference type="PANTHER" id="PTHR44936:SF10">
    <property type="entry name" value="SENSOR PROTEIN RSTB"/>
    <property type="match status" value="1"/>
</dbReference>
<dbReference type="InterPro" id="IPR036890">
    <property type="entry name" value="HATPase_C_sf"/>
</dbReference>
<dbReference type="SUPFAM" id="SSF55874">
    <property type="entry name" value="ATPase domain of HSP90 chaperone/DNA topoisomerase II/histidine kinase"/>
    <property type="match status" value="1"/>
</dbReference>